<dbReference type="PROSITE" id="PS00731">
    <property type="entry name" value="AP_NUCLEASE_F2_3"/>
    <property type="match status" value="1"/>
</dbReference>
<feature type="binding site" evidence="7">
    <location>
        <position position="142"/>
    </location>
    <ligand>
        <name>Zn(2+)</name>
        <dbReference type="ChEBI" id="CHEBI:29105"/>
        <label>1</label>
    </ligand>
</feature>
<dbReference type="SMART" id="SM00518">
    <property type="entry name" value="AP2Ec"/>
    <property type="match status" value="1"/>
</dbReference>
<dbReference type="Proteomes" id="UP000179164">
    <property type="component" value="Unassembled WGS sequence"/>
</dbReference>
<protein>
    <recommendedName>
        <fullName evidence="7">Probable endonuclease 4</fullName>
        <ecNumber evidence="7">3.1.21.2</ecNumber>
    </recommendedName>
    <alternativeName>
        <fullName evidence="7">Endodeoxyribonuclease IV</fullName>
    </alternativeName>
    <alternativeName>
        <fullName evidence="7">Endonuclease IV</fullName>
    </alternativeName>
</protein>
<dbReference type="GO" id="GO:0008833">
    <property type="term" value="F:deoxyribonuclease IV (phage-T4-induced) activity"/>
    <property type="evidence" value="ECO:0007669"/>
    <property type="project" value="UniProtKB-UniRule"/>
</dbReference>
<sequence length="280" mass="30393">MQFGLHVSIAGSVASAPINAHEAKCECFQMFSRSPRGGPAPVLTNDVVTAFKSNSERFGLAGSYIHTPYYINFASANSRIRYGSINIIKEELERASLLGVTYVMTHLGSAKDIGEKAALKQVAEGLQKALDGYRGTAALLLENSAGAGKVIGDNFEDLSFLLKQLANSPTQTGICFDTCHAFTSGYDLRTPTAVKKTLDTFNITIGIEHLKLIHANDSMAGLGEHKDRHEHIGLGKIGIEGFRTLINHPKLKEVNMVLETPHDGKEIDDLATLKKLRAEK</sequence>
<dbReference type="InterPro" id="IPR018246">
    <property type="entry name" value="AP_endonuc_F2_Zn_BS"/>
</dbReference>
<dbReference type="HAMAP" id="MF_00152">
    <property type="entry name" value="Nfo"/>
    <property type="match status" value="1"/>
</dbReference>
<dbReference type="SUPFAM" id="SSF51658">
    <property type="entry name" value="Xylose isomerase-like"/>
    <property type="match status" value="1"/>
</dbReference>
<keyword evidence="7" id="KW-0255">Endonuclease</keyword>
<dbReference type="STRING" id="1798543.A2898_00965"/>
<dbReference type="EMBL" id="MHKE01000005">
    <property type="protein sequence ID" value="OGY84662.1"/>
    <property type="molecule type" value="Genomic_DNA"/>
</dbReference>
<evidence type="ECO:0000256" key="5">
    <source>
        <dbReference type="ARBA" id="ARBA00022833"/>
    </source>
</evidence>
<feature type="binding site" evidence="7">
    <location>
        <position position="259"/>
    </location>
    <ligand>
        <name>Zn(2+)</name>
        <dbReference type="ChEBI" id="CHEBI:29105"/>
        <label>2</label>
    </ligand>
</feature>
<evidence type="ECO:0000256" key="4">
    <source>
        <dbReference type="ARBA" id="ARBA00022801"/>
    </source>
</evidence>
<keyword evidence="4 7" id="KW-0378">Hydrolase</keyword>
<keyword evidence="6 7" id="KW-0234">DNA repair</keyword>
<comment type="cofactor">
    <cofactor evidence="7">
        <name>Zn(2+)</name>
        <dbReference type="ChEBI" id="CHEBI:29105"/>
    </cofactor>
    <text evidence="7">Binds 3 Zn(2+) ions.</text>
</comment>
<keyword evidence="5 7" id="KW-0862">Zinc</keyword>
<evidence type="ECO:0000256" key="1">
    <source>
        <dbReference type="ARBA" id="ARBA00005340"/>
    </source>
</evidence>
<dbReference type="GO" id="GO:0003906">
    <property type="term" value="F:DNA-(apurinic or apyrimidinic site) endonuclease activity"/>
    <property type="evidence" value="ECO:0007669"/>
    <property type="project" value="TreeGrafter"/>
</dbReference>
<accession>A0A1G2B692</accession>
<evidence type="ECO:0000256" key="6">
    <source>
        <dbReference type="ARBA" id="ARBA00023204"/>
    </source>
</evidence>
<dbReference type="PROSITE" id="PS51432">
    <property type="entry name" value="AP_NUCLEASE_F2_4"/>
    <property type="match status" value="1"/>
</dbReference>
<feature type="binding site" evidence="7">
    <location>
        <position position="229"/>
    </location>
    <ligand>
        <name>Zn(2+)</name>
        <dbReference type="ChEBI" id="CHEBI:29105"/>
        <label>3</label>
    </ligand>
</feature>
<keyword evidence="2 7" id="KW-0479">Metal-binding</keyword>
<comment type="caution">
    <text evidence="9">The sequence shown here is derived from an EMBL/GenBank/DDBJ whole genome shotgun (WGS) entry which is preliminary data.</text>
</comment>
<feature type="binding site" evidence="7">
    <location>
        <position position="214"/>
    </location>
    <ligand>
        <name>Zn(2+)</name>
        <dbReference type="ChEBI" id="CHEBI:29105"/>
        <label>2</label>
    </ligand>
</feature>
<evidence type="ECO:0000259" key="8">
    <source>
        <dbReference type="Pfam" id="PF01261"/>
    </source>
</evidence>
<dbReference type="PANTHER" id="PTHR21445">
    <property type="entry name" value="ENDONUCLEASE IV ENDODEOXYRIBONUCLEASE IV"/>
    <property type="match status" value="1"/>
</dbReference>
<feature type="binding site" evidence="7">
    <location>
        <position position="66"/>
    </location>
    <ligand>
        <name>Zn(2+)</name>
        <dbReference type="ChEBI" id="CHEBI:29105"/>
        <label>1</label>
    </ligand>
</feature>
<feature type="binding site" evidence="7">
    <location>
        <position position="180"/>
    </location>
    <ligand>
        <name>Zn(2+)</name>
        <dbReference type="ChEBI" id="CHEBI:29105"/>
        <label>3</label>
    </ligand>
</feature>
<dbReference type="InterPro" id="IPR036237">
    <property type="entry name" value="Xyl_isomerase-like_sf"/>
</dbReference>
<feature type="domain" description="Xylose isomerase-like TIM barrel" evidence="8">
    <location>
        <begin position="20"/>
        <end position="266"/>
    </location>
</feature>
<comment type="function">
    <text evidence="7">Endonuclease IV plays a role in DNA repair. It cleaves phosphodiester bonds at apurinic or apyrimidinic (AP) sites, generating a 3'-hydroxyl group and a 5'-terminal sugar phosphate.</text>
</comment>
<dbReference type="GO" id="GO:0006284">
    <property type="term" value="P:base-excision repair"/>
    <property type="evidence" value="ECO:0007669"/>
    <property type="project" value="TreeGrafter"/>
</dbReference>
<comment type="similarity">
    <text evidence="1 7">Belongs to the AP endonuclease 2 family.</text>
</comment>
<comment type="catalytic activity">
    <reaction evidence="7">
        <text>Endonucleolytic cleavage to 5'-phosphooligonucleotide end-products.</text>
        <dbReference type="EC" id="3.1.21.2"/>
    </reaction>
</comment>
<feature type="binding site" evidence="7">
    <location>
        <position position="142"/>
    </location>
    <ligand>
        <name>Zn(2+)</name>
        <dbReference type="ChEBI" id="CHEBI:29105"/>
        <label>2</label>
    </ligand>
</feature>
<evidence type="ECO:0000313" key="9">
    <source>
        <dbReference type="EMBL" id="OGY84662.1"/>
    </source>
</evidence>
<dbReference type="AlphaFoldDB" id="A0A1G2B692"/>
<feature type="binding site" evidence="7">
    <location>
        <position position="106"/>
    </location>
    <ligand>
        <name>Zn(2+)</name>
        <dbReference type="ChEBI" id="CHEBI:29105"/>
        <label>1</label>
    </ligand>
</feature>
<dbReference type="InterPro" id="IPR001719">
    <property type="entry name" value="AP_endonuc_2"/>
</dbReference>
<dbReference type="NCBIfam" id="TIGR00587">
    <property type="entry name" value="nfo"/>
    <property type="match status" value="1"/>
</dbReference>
<dbReference type="PANTHER" id="PTHR21445:SF0">
    <property type="entry name" value="APURINIC-APYRIMIDINIC ENDONUCLEASE"/>
    <property type="match status" value="1"/>
</dbReference>
<dbReference type="PROSITE" id="PS00730">
    <property type="entry name" value="AP_NUCLEASE_F2_2"/>
    <property type="match status" value="1"/>
</dbReference>
<name>A0A1G2B692_9BACT</name>
<evidence type="ECO:0000256" key="3">
    <source>
        <dbReference type="ARBA" id="ARBA00022763"/>
    </source>
</evidence>
<dbReference type="GO" id="GO:0008081">
    <property type="term" value="F:phosphoric diester hydrolase activity"/>
    <property type="evidence" value="ECO:0007669"/>
    <property type="project" value="TreeGrafter"/>
</dbReference>
<keyword evidence="3 7" id="KW-0227">DNA damage</keyword>
<organism evidence="9 10">
    <name type="scientific">Candidatus Kerfeldbacteria bacterium RIFCSPLOWO2_01_FULL_48_11</name>
    <dbReference type="NCBI Taxonomy" id="1798543"/>
    <lineage>
        <taxon>Bacteria</taxon>
        <taxon>Candidatus Kerfeldiibacteriota</taxon>
    </lineage>
</organism>
<dbReference type="InterPro" id="IPR013022">
    <property type="entry name" value="Xyl_isomerase-like_TIM-brl"/>
</dbReference>
<feature type="binding site" evidence="7">
    <location>
        <position position="227"/>
    </location>
    <ligand>
        <name>Zn(2+)</name>
        <dbReference type="ChEBI" id="CHEBI:29105"/>
        <label>3</label>
    </ligand>
</feature>
<reference evidence="9 10" key="1">
    <citation type="journal article" date="2016" name="Nat. Commun.">
        <title>Thousands of microbial genomes shed light on interconnected biogeochemical processes in an aquifer system.</title>
        <authorList>
            <person name="Anantharaman K."/>
            <person name="Brown C.T."/>
            <person name="Hug L.A."/>
            <person name="Sharon I."/>
            <person name="Castelle C.J."/>
            <person name="Probst A.J."/>
            <person name="Thomas B.C."/>
            <person name="Singh A."/>
            <person name="Wilkins M.J."/>
            <person name="Karaoz U."/>
            <person name="Brodie E.L."/>
            <person name="Williams K.H."/>
            <person name="Hubbard S.S."/>
            <person name="Banfield J.F."/>
        </authorList>
    </citation>
    <scope>NUCLEOTIDE SEQUENCE [LARGE SCALE GENOMIC DNA]</scope>
</reference>
<dbReference type="GO" id="GO:0003677">
    <property type="term" value="F:DNA binding"/>
    <property type="evidence" value="ECO:0007669"/>
    <property type="project" value="InterPro"/>
</dbReference>
<evidence type="ECO:0000313" key="10">
    <source>
        <dbReference type="Proteomes" id="UP000179164"/>
    </source>
</evidence>
<dbReference type="GO" id="GO:0008270">
    <property type="term" value="F:zinc ion binding"/>
    <property type="evidence" value="ECO:0007669"/>
    <property type="project" value="UniProtKB-UniRule"/>
</dbReference>
<feature type="binding site" evidence="7">
    <location>
        <position position="177"/>
    </location>
    <ligand>
        <name>Zn(2+)</name>
        <dbReference type="ChEBI" id="CHEBI:29105"/>
        <label>2</label>
    </ligand>
</feature>
<keyword evidence="7" id="KW-0540">Nuclease</keyword>
<dbReference type="Pfam" id="PF01261">
    <property type="entry name" value="AP_endonuc_2"/>
    <property type="match status" value="1"/>
</dbReference>
<evidence type="ECO:0000256" key="7">
    <source>
        <dbReference type="HAMAP-Rule" id="MF_00152"/>
    </source>
</evidence>
<dbReference type="CDD" id="cd00019">
    <property type="entry name" value="AP2Ec"/>
    <property type="match status" value="1"/>
</dbReference>
<evidence type="ECO:0000256" key="2">
    <source>
        <dbReference type="ARBA" id="ARBA00022723"/>
    </source>
</evidence>
<proteinExistence type="inferred from homology"/>
<dbReference type="FunFam" id="3.20.20.150:FF:000001">
    <property type="entry name" value="Probable endonuclease 4"/>
    <property type="match status" value="1"/>
</dbReference>
<dbReference type="EC" id="3.1.21.2" evidence="7"/>
<gene>
    <name evidence="7" type="primary">nfo</name>
    <name evidence="9" type="ORF">A2898_00965</name>
</gene>
<dbReference type="Gene3D" id="3.20.20.150">
    <property type="entry name" value="Divalent-metal-dependent TIM barrel enzymes"/>
    <property type="match status" value="1"/>
</dbReference>